<dbReference type="Proteomes" id="UP001344658">
    <property type="component" value="Unassembled WGS sequence"/>
</dbReference>
<evidence type="ECO:0000256" key="1">
    <source>
        <dbReference type="SAM" id="MobiDB-lite"/>
    </source>
</evidence>
<feature type="compositionally biased region" description="Low complexity" evidence="1">
    <location>
        <begin position="101"/>
        <end position="121"/>
    </location>
</feature>
<dbReference type="EMBL" id="JAZEWV010000014">
    <property type="protein sequence ID" value="MEE4544042.1"/>
    <property type="molecule type" value="Genomic_DNA"/>
</dbReference>
<proteinExistence type="predicted"/>
<reference evidence="2 3" key="1">
    <citation type="submission" date="2023-12" db="EMBL/GenBank/DDBJ databases">
        <title>Streptomyces sp. V4-01.</title>
        <authorList>
            <person name="Somphong A."/>
            <person name="Phongsopitanun W."/>
        </authorList>
    </citation>
    <scope>NUCLEOTIDE SEQUENCE [LARGE SCALE GENOMIC DNA]</scope>
    <source>
        <strain evidence="2 3">V4-01</strain>
    </source>
</reference>
<evidence type="ECO:0000313" key="2">
    <source>
        <dbReference type="EMBL" id="MEE4544042.1"/>
    </source>
</evidence>
<protein>
    <submittedName>
        <fullName evidence="2">Uncharacterized protein</fullName>
    </submittedName>
</protein>
<evidence type="ECO:0000313" key="3">
    <source>
        <dbReference type="Proteomes" id="UP001344658"/>
    </source>
</evidence>
<organism evidence="2 3">
    <name type="scientific">Actinacidiphila polyblastidii</name>
    <dbReference type="NCBI Taxonomy" id="3110430"/>
    <lineage>
        <taxon>Bacteria</taxon>
        <taxon>Bacillati</taxon>
        <taxon>Actinomycetota</taxon>
        <taxon>Actinomycetes</taxon>
        <taxon>Kitasatosporales</taxon>
        <taxon>Streptomycetaceae</taxon>
        <taxon>Actinacidiphila</taxon>
    </lineage>
</organism>
<sequence>MGALILDPVRITVGQHHALGLLALTTEEEPGVEHDLLTHAGLTLQPGDFLYTLPGTLDDPAAIRTAVTTLRAGARALGIRIGIDPGLAAALDQDPVPPSAPEHGPGPAAPDGPALTTAIPARPAPPAVPRPHPIR</sequence>
<feature type="region of interest" description="Disordered" evidence="1">
    <location>
        <begin position="90"/>
        <end position="135"/>
    </location>
</feature>
<keyword evidence="3" id="KW-1185">Reference proteome</keyword>
<feature type="compositionally biased region" description="Pro residues" evidence="1">
    <location>
        <begin position="122"/>
        <end position="135"/>
    </location>
</feature>
<comment type="caution">
    <text evidence="2">The sequence shown here is derived from an EMBL/GenBank/DDBJ whole genome shotgun (WGS) entry which is preliminary data.</text>
</comment>
<dbReference type="RefSeq" id="WP_330796982.1">
    <property type="nucleotide sequence ID" value="NZ_JAZEWV010000014.1"/>
</dbReference>
<accession>A0ABU7PG35</accession>
<name>A0ABU7PG35_9ACTN</name>
<gene>
    <name evidence="2" type="ORF">V2S66_18950</name>
</gene>